<reference evidence="5" key="3">
    <citation type="submission" date="2018-11" db="EMBL/GenBank/DDBJ databases">
        <title>Proposal to divide the Flavobacteriaceae and reorganize its genera based on Amino Acid Identity values calculated from whole genome sequences.</title>
        <authorList>
            <person name="Nicholson A.C."/>
            <person name="Gulvik C.A."/>
            <person name="Whitney A.M."/>
            <person name="Humrighouse B.W."/>
            <person name="Bell M."/>
            <person name="Holmes B."/>
            <person name="Steigerwalt A."/>
            <person name="Villarma A."/>
            <person name="Sheth M."/>
            <person name="Batra D."/>
            <person name="Pryor J."/>
            <person name="Bernardet J.-F."/>
            <person name="Hugo C."/>
            <person name="Kampfer P."/>
            <person name="Newman J."/>
            <person name="Mcquiston J.R."/>
        </authorList>
    </citation>
    <scope>NUCLEOTIDE SEQUENCE [LARGE SCALE GENOMIC DNA]</scope>
    <source>
        <strain evidence="5">G0188</strain>
    </source>
</reference>
<comment type="similarity">
    <text evidence="1 3">Belongs to the thiolase-like superfamily. Beta-ketoacyl-ACP synthases family.</text>
</comment>
<dbReference type="Proteomes" id="UP000255224">
    <property type="component" value="Unassembled WGS sequence"/>
</dbReference>
<keyword evidence="8" id="KW-1185">Reference proteome</keyword>
<proteinExistence type="inferred from homology"/>
<reference evidence="8" key="2">
    <citation type="submission" date="2018-11" db="EMBL/GenBank/DDBJ databases">
        <title>Proposal to divide the Flavobacteriaceae and reorganize its genera based on Amino Acid Identity values calculated from whole genome sequences.</title>
        <authorList>
            <person name="Nicholson A.C."/>
            <person name="Gulvik C.A."/>
            <person name="Whitney A.M."/>
            <person name="Humrighouse B.W."/>
            <person name="Bell M."/>
            <person name="Holmes B."/>
            <person name="Steigerwalt A.G."/>
            <person name="Villarma A."/>
            <person name="Sheth M."/>
            <person name="Batra D."/>
            <person name="Pryor J."/>
            <person name="Bernardet J.-F."/>
            <person name="Hugo C."/>
            <person name="Kampfer P."/>
            <person name="Newman J."/>
            <person name="McQuiston J.R."/>
        </authorList>
    </citation>
    <scope>NUCLEOTIDE SEQUENCE [LARGE SCALE GENOMIC DNA]</scope>
    <source>
        <strain evidence="8">G0188</strain>
    </source>
</reference>
<dbReference type="PROSITE" id="PS52004">
    <property type="entry name" value="KS3_2"/>
    <property type="match status" value="1"/>
</dbReference>
<dbReference type="CDD" id="cd00834">
    <property type="entry name" value="KAS_I_II"/>
    <property type="match status" value="1"/>
</dbReference>
<dbReference type="InterPro" id="IPR016039">
    <property type="entry name" value="Thiolase-like"/>
</dbReference>
<dbReference type="Proteomes" id="UP000273270">
    <property type="component" value="Chromosome"/>
</dbReference>
<evidence type="ECO:0000256" key="2">
    <source>
        <dbReference type="ARBA" id="ARBA00022679"/>
    </source>
</evidence>
<dbReference type="EMBL" id="CP033920">
    <property type="protein sequence ID" value="AZA47704.1"/>
    <property type="molecule type" value="Genomic_DNA"/>
</dbReference>
<evidence type="ECO:0000256" key="1">
    <source>
        <dbReference type="ARBA" id="ARBA00008467"/>
    </source>
</evidence>
<name>A0A376ELW4_CHRCU</name>
<accession>A0A376ELW4</accession>
<dbReference type="InterPro" id="IPR014030">
    <property type="entry name" value="Ketoacyl_synth_N"/>
</dbReference>
<gene>
    <name evidence="6" type="primary">fabF_3</name>
    <name evidence="5" type="ORF">EG346_05650</name>
    <name evidence="6" type="ORF">NCTC13533_05019</name>
</gene>
<evidence type="ECO:0000313" key="7">
    <source>
        <dbReference type="Proteomes" id="UP000255224"/>
    </source>
</evidence>
<keyword evidence="2 3" id="KW-0808">Transferase</keyword>
<dbReference type="EC" id="2.3.1.179" evidence="6"/>
<sequence>MSEINKKRVVVTGIGMLSSLGKNKADHINALTDNELCTRNIKRFDVNHKFYRNDKAFCIDHEYLNEISKDDKTIQFSCAVHSIDEAVKDARLTKAELKDAALVVGSSIGSGHSFTEYYKEFISTLELTDELLYLSSHSVQTITGDICKHFGIRGQSSTISTACSASANSIGRGLDLIRTGKYKTVIAGGVDIFSELAFSGFNCLHALSKTYCTPFSKTRDGLMLGDGSVFLVLEDYDHAIENKKEIYAEVLSYYFMNEAHHPTALKSDGSTVYNCMDGALKRGGITINDIDYINAHGTATPTNDGSELLGISKLLDQGDKKDVLFISSTKSQTGHCLGAAGAMEAALTILAMNHSFVPPNLLPDDHMMIDIPENVVIPRKAVKEKINTAISNSFAFGGCMTSLILKKN</sequence>
<protein>
    <submittedName>
        <fullName evidence="6">3-oxoacyl-[acyl-carrier-protein] synthase 2</fullName>
        <ecNumber evidence="6">2.3.1.179</ecNumber>
    </submittedName>
    <submittedName>
        <fullName evidence="5">Beta-ketoacyl-[acyl-carrier-protein] synthase family protein</fullName>
    </submittedName>
</protein>
<dbReference type="GO" id="GO:0005829">
    <property type="term" value="C:cytosol"/>
    <property type="evidence" value="ECO:0007669"/>
    <property type="project" value="TreeGrafter"/>
</dbReference>
<feature type="domain" description="Ketosynthase family 3 (KS3)" evidence="4">
    <location>
        <begin position="1"/>
        <end position="407"/>
    </location>
</feature>
<organism evidence="6 7">
    <name type="scientific">Chryseobacterium carnipullorum</name>
    <dbReference type="NCBI Taxonomy" id="1124835"/>
    <lineage>
        <taxon>Bacteria</taxon>
        <taxon>Pseudomonadati</taxon>
        <taxon>Bacteroidota</taxon>
        <taxon>Flavobacteriia</taxon>
        <taxon>Flavobacteriales</taxon>
        <taxon>Weeksellaceae</taxon>
        <taxon>Chryseobacterium group</taxon>
        <taxon>Chryseobacterium</taxon>
    </lineage>
</organism>
<dbReference type="SMART" id="SM00825">
    <property type="entry name" value="PKS_KS"/>
    <property type="match status" value="1"/>
</dbReference>
<dbReference type="GO" id="GO:0006633">
    <property type="term" value="P:fatty acid biosynthetic process"/>
    <property type="evidence" value="ECO:0007669"/>
    <property type="project" value="InterPro"/>
</dbReference>
<evidence type="ECO:0000256" key="3">
    <source>
        <dbReference type="RuleBase" id="RU003694"/>
    </source>
</evidence>
<dbReference type="InterPro" id="IPR000794">
    <property type="entry name" value="Beta-ketoacyl_synthase"/>
</dbReference>
<evidence type="ECO:0000313" key="6">
    <source>
        <dbReference type="EMBL" id="STD11407.1"/>
    </source>
</evidence>
<dbReference type="PROSITE" id="PS00606">
    <property type="entry name" value="KS3_1"/>
    <property type="match status" value="1"/>
</dbReference>
<dbReference type="Gene3D" id="3.40.47.10">
    <property type="match status" value="1"/>
</dbReference>
<dbReference type="InterPro" id="IPR018201">
    <property type="entry name" value="Ketoacyl_synth_AS"/>
</dbReference>
<dbReference type="Pfam" id="PF02801">
    <property type="entry name" value="Ketoacyl-synt_C"/>
    <property type="match status" value="1"/>
</dbReference>
<evidence type="ECO:0000313" key="5">
    <source>
        <dbReference type="EMBL" id="AZA47704.1"/>
    </source>
</evidence>
<dbReference type="OrthoDB" id="9808669at2"/>
<dbReference type="PANTHER" id="PTHR11712">
    <property type="entry name" value="POLYKETIDE SYNTHASE-RELATED"/>
    <property type="match status" value="1"/>
</dbReference>
<dbReference type="InterPro" id="IPR020841">
    <property type="entry name" value="PKS_Beta-ketoAc_synthase_dom"/>
</dbReference>
<dbReference type="SUPFAM" id="SSF53901">
    <property type="entry name" value="Thiolase-like"/>
    <property type="match status" value="2"/>
</dbReference>
<dbReference type="PANTHER" id="PTHR11712:SF336">
    <property type="entry name" value="3-OXOACYL-[ACYL-CARRIER-PROTEIN] SYNTHASE, MITOCHONDRIAL"/>
    <property type="match status" value="1"/>
</dbReference>
<reference evidence="6 7" key="1">
    <citation type="submission" date="2018-06" db="EMBL/GenBank/DDBJ databases">
        <authorList>
            <consortium name="Pathogen Informatics"/>
            <person name="Doyle S."/>
        </authorList>
    </citation>
    <scope>NUCLEOTIDE SEQUENCE [LARGE SCALE GENOMIC DNA]</scope>
    <source>
        <strain evidence="6 7">NCTC13533</strain>
    </source>
</reference>
<evidence type="ECO:0000313" key="8">
    <source>
        <dbReference type="Proteomes" id="UP000273270"/>
    </source>
</evidence>
<evidence type="ECO:0000259" key="4">
    <source>
        <dbReference type="PROSITE" id="PS52004"/>
    </source>
</evidence>
<accession>A0A3G6LWP0</accession>
<dbReference type="RefSeq" id="WP_123877261.1">
    <property type="nucleotide sequence ID" value="NZ_CP033920.1"/>
</dbReference>
<dbReference type="KEGG" id="ccau:EG346_05650"/>
<dbReference type="GO" id="GO:0004315">
    <property type="term" value="F:3-oxoacyl-[acyl-carrier-protein] synthase activity"/>
    <property type="evidence" value="ECO:0007669"/>
    <property type="project" value="UniProtKB-EC"/>
</dbReference>
<dbReference type="EMBL" id="UFVQ01000003">
    <property type="protein sequence ID" value="STD11407.1"/>
    <property type="molecule type" value="Genomic_DNA"/>
</dbReference>
<keyword evidence="6" id="KW-0012">Acyltransferase</keyword>
<dbReference type="InterPro" id="IPR014031">
    <property type="entry name" value="Ketoacyl_synth_C"/>
</dbReference>
<dbReference type="AlphaFoldDB" id="A0A376ELW4"/>
<dbReference type="Pfam" id="PF00109">
    <property type="entry name" value="ketoacyl-synt"/>
    <property type="match status" value="1"/>
</dbReference>